<dbReference type="RefSeq" id="WP_378254767.1">
    <property type="nucleotide sequence ID" value="NZ_JBHSJV010000001.1"/>
</dbReference>
<proteinExistence type="predicted"/>
<gene>
    <name evidence="4" type="ORF">ACFSTE_17840</name>
</gene>
<feature type="transmembrane region" description="Helical" evidence="1">
    <location>
        <begin position="6"/>
        <end position="26"/>
    </location>
</feature>
<dbReference type="EMBL" id="JBHULX010000039">
    <property type="protein sequence ID" value="MFD2592703.1"/>
    <property type="molecule type" value="Genomic_DNA"/>
</dbReference>
<reference evidence="5" key="1">
    <citation type="journal article" date="2019" name="Int. J. Syst. Evol. Microbiol.">
        <title>The Global Catalogue of Microorganisms (GCM) 10K type strain sequencing project: providing services to taxonomists for standard genome sequencing and annotation.</title>
        <authorList>
            <consortium name="The Broad Institute Genomics Platform"/>
            <consortium name="The Broad Institute Genome Sequencing Center for Infectious Disease"/>
            <person name="Wu L."/>
            <person name="Ma J."/>
        </authorList>
    </citation>
    <scope>NUCLEOTIDE SEQUENCE [LARGE SCALE GENOMIC DNA]</scope>
    <source>
        <strain evidence="5">KCTC 42423</strain>
    </source>
</reference>
<feature type="domain" description="DUF6688" evidence="3">
    <location>
        <begin position="254"/>
        <end position="363"/>
    </location>
</feature>
<feature type="transmembrane region" description="Helical" evidence="1">
    <location>
        <begin position="38"/>
        <end position="59"/>
    </location>
</feature>
<keyword evidence="1" id="KW-0812">Transmembrane</keyword>
<comment type="caution">
    <text evidence="4">The sequence shown here is derived from an EMBL/GenBank/DDBJ whole genome shotgun (WGS) entry which is preliminary data.</text>
</comment>
<protein>
    <submittedName>
        <fullName evidence="4">DUF6688 family protein</fullName>
    </submittedName>
</protein>
<keyword evidence="1" id="KW-0472">Membrane</keyword>
<evidence type="ECO:0000259" key="2">
    <source>
        <dbReference type="Pfam" id="PF20394"/>
    </source>
</evidence>
<dbReference type="Pfam" id="PF20394">
    <property type="entry name" value="DUF6688"/>
    <property type="match status" value="1"/>
</dbReference>
<dbReference type="Pfam" id="PF23543">
    <property type="entry name" value="DUF6688_C"/>
    <property type="match status" value="1"/>
</dbReference>
<dbReference type="InterPro" id="IPR046510">
    <property type="entry name" value="DUF6688_N"/>
</dbReference>
<name>A0ABW5NET5_9FLAO</name>
<keyword evidence="5" id="KW-1185">Reference proteome</keyword>
<evidence type="ECO:0000259" key="3">
    <source>
        <dbReference type="Pfam" id="PF23543"/>
    </source>
</evidence>
<feature type="transmembrane region" description="Helical" evidence="1">
    <location>
        <begin position="110"/>
        <end position="129"/>
    </location>
</feature>
<evidence type="ECO:0000256" key="1">
    <source>
        <dbReference type="SAM" id="Phobius"/>
    </source>
</evidence>
<dbReference type="Proteomes" id="UP001597459">
    <property type="component" value="Unassembled WGS sequence"/>
</dbReference>
<accession>A0ABW5NET5</accession>
<sequence>MGIIIIGSVIGYISIMLAVSYGLVSFAKKNISKRKRILNTSLFFLYSTAWVIFAVGFSVNSYQYDVPIDPVDDGYTPLSTNHLLSYCIFLVLSLWGMFQIWRHGKKQPPLLLVLYLSFLIIGMVINVFLAIQLSSRSDGNNYIDPLTGYMMMAAPVLHILYSVWQLIMVIKEEAGVAETRTFKNKFLHQLNTKLLNSKLLPLWTLIMLLPIYLTITLILVLFGQEYDSLTRVFTETTTWHFSQKTHPPYLDHRGHYLCTVAACGSPTIVKPLRLGIRNGQEIIVNRQLLVANAFEDIIMKKFPALHRYIRRNYDRYGYPISKDINTTFGSNVTYIMMKPLEWFFLCCIYVTTEKPEKLIQQQYQPSAPVTPNNNTDD</sequence>
<feature type="transmembrane region" description="Helical" evidence="1">
    <location>
        <begin position="79"/>
        <end position="98"/>
    </location>
</feature>
<keyword evidence="1" id="KW-1133">Transmembrane helix</keyword>
<feature type="transmembrane region" description="Helical" evidence="1">
    <location>
        <begin position="199"/>
        <end position="222"/>
    </location>
</feature>
<organism evidence="4 5">
    <name type="scientific">Aquimarina hainanensis</name>
    <dbReference type="NCBI Taxonomy" id="1578017"/>
    <lineage>
        <taxon>Bacteria</taxon>
        <taxon>Pseudomonadati</taxon>
        <taxon>Bacteroidota</taxon>
        <taxon>Flavobacteriia</taxon>
        <taxon>Flavobacteriales</taxon>
        <taxon>Flavobacteriaceae</taxon>
        <taxon>Aquimarina</taxon>
    </lineage>
</organism>
<dbReference type="InterPro" id="IPR056491">
    <property type="entry name" value="DUF6688_C"/>
</dbReference>
<feature type="domain" description="DUF6688" evidence="2">
    <location>
        <begin position="12"/>
        <end position="248"/>
    </location>
</feature>
<evidence type="ECO:0000313" key="4">
    <source>
        <dbReference type="EMBL" id="MFD2592703.1"/>
    </source>
</evidence>
<evidence type="ECO:0000313" key="5">
    <source>
        <dbReference type="Proteomes" id="UP001597459"/>
    </source>
</evidence>
<feature type="transmembrane region" description="Helical" evidence="1">
    <location>
        <begin position="149"/>
        <end position="170"/>
    </location>
</feature>